<organism evidence="6 7">
    <name type="scientific">Tsukamurella paurometabola (strain ATCC 8368 / DSM 20162 / CCUG 35730 / CIP 100753 / JCM 10117 / KCTC 9821 / NBRC 16120 / NCIMB 702349 / NCTC 13040)</name>
    <name type="common">Corynebacterium paurometabolum</name>
    <dbReference type="NCBI Taxonomy" id="521096"/>
    <lineage>
        <taxon>Bacteria</taxon>
        <taxon>Bacillati</taxon>
        <taxon>Actinomycetota</taxon>
        <taxon>Actinomycetes</taxon>
        <taxon>Mycobacteriales</taxon>
        <taxon>Tsukamurellaceae</taxon>
        <taxon>Tsukamurella</taxon>
    </lineage>
</organism>
<feature type="region of interest" description="Disordered" evidence="4">
    <location>
        <begin position="255"/>
        <end position="280"/>
    </location>
</feature>
<evidence type="ECO:0000256" key="3">
    <source>
        <dbReference type="PROSITE-ProRule" id="PRU01248"/>
    </source>
</evidence>
<reference evidence="6 7" key="2">
    <citation type="journal article" date="2011" name="Stand. Genomic Sci.">
        <title>Complete genome sequence of Tsukamurella paurometabola type strain (no. 33).</title>
        <authorList>
            <person name="Munk A.C."/>
            <person name="Lapidus A."/>
            <person name="Lucas S."/>
            <person name="Nolan M."/>
            <person name="Tice H."/>
            <person name="Cheng J.F."/>
            <person name="Del Rio T.G."/>
            <person name="Goodwin L."/>
            <person name="Pitluck S."/>
            <person name="Liolios K."/>
            <person name="Huntemann M."/>
            <person name="Ivanova N."/>
            <person name="Mavromatis K."/>
            <person name="Mikhailova N."/>
            <person name="Pati A."/>
            <person name="Chen A."/>
            <person name="Palaniappan K."/>
            <person name="Tapia R."/>
            <person name="Han C."/>
            <person name="Land M."/>
            <person name="Hauser L."/>
            <person name="Chang Y.J."/>
            <person name="Jeffries C.D."/>
            <person name="Brettin T."/>
            <person name="Yasawong M."/>
            <person name="Brambilla E.M."/>
            <person name="Rohde M."/>
            <person name="Sikorski J."/>
            <person name="Goker M."/>
            <person name="Detter J.C."/>
            <person name="Woyke T."/>
            <person name="Bristow J."/>
            <person name="Eisen J.A."/>
            <person name="Markowitz V."/>
            <person name="Hugenholtz P."/>
            <person name="Kyrpides N.C."/>
            <person name="Klenk H.P."/>
        </authorList>
    </citation>
    <scope>NUCLEOTIDE SEQUENCE [LARGE SCALE GENOMIC DNA]</scope>
    <source>
        <strain evidence="7">ATCC 8368 / DSM 20162 / CCUG 35730 / CIP 100753 / JCM 10117 / KCTC 9821 / NBRC 16120 / NCIMB 702349 / NCTC 13040</strain>
    </source>
</reference>
<dbReference type="GO" id="GO:0003677">
    <property type="term" value="F:DNA binding"/>
    <property type="evidence" value="ECO:0007669"/>
    <property type="project" value="UniProtKB-UniRule"/>
</dbReference>
<evidence type="ECO:0000256" key="4">
    <source>
        <dbReference type="SAM" id="MobiDB-lite"/>
    </source>
</evidence>
<dbReference type="InterPro" id="IPR044068">
    <property type="entry name" value="CB"/>
</dbReference>
<gene>
    <name evidence="6" type="ordered locus">Tpau_4093</name>
</gene>
<name>D5UNG7_TSUPD</name>
<evidence type="ECO:0000256" key="2">
    <source>
        <dbReference type="ARBA" id="ARBA00023172"/>
    </source>
</evidence>
<dbReference type="GO" id="GO:0006310">
    <property type="term" value="P:DNA recombination"/>
    <property type="evidence" value="ECO:0007669"/>
    <property type="project" value="UniProtKB-KW"/>
</dbReference>
<accession>D5UNG7</accession>
<proteinExistence type="predicted"/>
<feature type="compositionally biased region" description="Basic residues" evidence="4">
    <location>
        <begin position="258"/>
        <end position="280"/>
    </location>
</feature>
<protein>
    <submittedName>
        <fullName evidence="6">GP41 protein</fullName>
    </submittedName>
</protein>
<dbReference type="GO" id="GO:0015074">
    <property type="term" value="P:DNA integration"/>
    <property type="evidence" value="ECO:0007669"/>
    <property type="project" value="InterPro"/>
</dbReference>
<dbReference type="SUPFAM" id="SSF56349">
    <property type="entry name" value="DNA breaking-rejoining enzymes"/>
    <property type="match status" value="1"/>
</dbReference>
<dbReference type="Gene3D" id="1.10.150.130">
    <property type="match status" value="1"/>
</dbReference>
<dbReference type="InterPro" id="IPR010998">
    <property type="entry name" value="Integrase_recombinase_N"/>
</dbReference>
<dbReference type="Proteomes" id="UP000001213">
    <property type="component" value="Chromosome"/>
</dbReference>
<evidence type="ECO:0000313" key="7">
    <source>
        <dbReference type="Proteomes" id="UP000001213"/>
    </source>
</evidence>
<dbReference type="HOGENOM" id="CLU_993734_0_0_11"/>
<dbReference type="InterPro" id="IPR013762">
    <property type="entry name" value="Integrase-like_cat_sf"/>
</dbReference>
<dbReference type="STRING" id="521096.Tpau_4093"/>
<evidence type="ECO:0000259" key="5">
    <source>
        <dbReference type="PROSITE" id="PS51900"/>
    </source>
</evidence>
<dbReference type="Gene3D" id="1.10.443.10">
    <property type="entry name" value="Intergrase catalytic core"/>
    <property type="match status" value="1"/>
</dbReference>
<evidence type="ECO:0000256" key="1">
    <source>
        <dbReference type="ARBA" id="ARBA00023125"/>
    </source>
</evidence>
<dbReference type="PROSITE" id="PS51900">
    <property type="entry name" value="CB"/>
    <property type="match status" value="1"/>
</dbReference>
<feature type="domain" description="Core-binding (CB)" evidence="5">
    <location>
        <begin position="64"/>
        <end position="148"/>
    </location>
</feature>
<dbReference type="eggNOG" id="COG0582">
    <property type="taxonomic scope" value="Bacteria"/>
</dbReference>
<keyword evidence="1 3" id="KW-0238">DNA-binding</keyword>
<dbReference type="AlphaFoldDB" id="D5UNG7"/>
<evidence type="ECO:0000313" key="6">
    <source>
        <dbReference type="EMBL" id="ADG80662.1"/>
    </source>
</evidence>
<dbReference type="KEGG" id="tpr:Tpau_4093"/>
<dbReference type="EMBL" id="CP001966">
    <property type="protein sequence ID" value="ADG80662.1"/>
    <property type="molecule type" value="Genomic_DNA"/>
</dbReference>
<reference evidence="7" key="1">
    <citation type="submission" date="2010-03" db="EMBL/GenBank/DDBJ databases">
        <title>The complete chromosome of Tsukamurella paurometabola DSM 20162.</title>
        <authorList>
            <consortium name="US DOE Joint Genome Institute (JGI-PGF)"/>
            <person name="Lucas S."/>
            <person name="Copeland A."/>
            <person name="Lapidus A."/>
            <person name="Glavina del Rio T."/>
            <person name="Dalin E."/>
            <person name="Tice H."/>
            <person name="Bruce D."/>
            <person name="Goodwin L."/>
            <person name="Pitluck S."/>
            <person name="Kyrpides N."/>
            <person name="Mavromatis K."/>
            <person name="Ivanova N."/>
            <person name="Mikhailova N."/>
            <person name="Munk A.C."/>
            <person name="Brettin T."/>
            <person name="Detter J.C."/>
            <person name="Tapia R."/>
            <person name="Han C."/>
            <person name="Larimer F."/>
            <person name="Land M."/>
            <person name="Hauser L."/>
            <person name="Markowitz V."/>
            <person name="Cheng J.-F."/>
            <person name="Hugenholtz P."/>
            <person name="Woyke T."/>
            <person name="Wu D."/>
            <person name="Jando M."/>
            <person name="Brambilla E."/>
            <person name="Klenk H.-P."/>
            <person name="Eisen J.A."/>
        </authorList>
    </citation>
    <scope>NUCLEOTIDE SEQUENCE [LARGE SCALE GENOMIC DNA]</scope>
    <source>
        <strain evidence="7">ATCC 8368 / DSM 20162 / CCUG 35730 / CIP 100753 / JCM 10117 / KCTC 9821 / NBRC 16120 / NCIMB 702349 / NCTC 13040</strain>
    </source>
</reference>
<sequence length="280" mass="30905">MARRPDYVTRVETGAGTRFASTPCARTGAGLSRSGVRDCRGHGRLAQQDHRRGVRRHAHRASELTVRAACEAWLAGKRIKPTTHDAYSAALAPVIEKYGDKLVQKITKADVEKLVTELSTGSGPRGVWKRTSINPMLARWRSVWKDLHAQGVLPRNVVALVEPLRKPHGQVELKLDGVLNEAEVEQLVAAHVPRQVPAGATRLERAEITHAAHRELFLHLALLGLRRAEVGGLRWSSVDLAAAVPSLTVSATRVQTHGCHRRRTSERGSPRPRRRWPGTC</sequence>
<keyword evidence="2" id="KW-0233">DNA recombination</keyword>
<keyword evidence="7" id="KW-1185">Reference proteome</keyword>
<dbReference type="InterPro" id="IPR011010">
    <property type="entry name" value="DNA_brk_join_enz"/>
</dbReference>